<evidence type="ECO:0000256" key="3">
    <source>
        <dbReference type="SAM" id="MobiDB-lite"/>
    </source>
</evidence>
<dbReference type="InterPro" id="IPR011009">
    <property type="entry name" value="Kinase-like_dom_sf"/>
</dbReference>
<protein>
    <recommendedName>
        <fullName evidence="1">protein-ribulosamine 3-kinase</fullName>
        <ecNumber evidence="1">2.7.1.172</ecNumber>
    </recommendedName>
</protein>
<evidence type="ECO:0000256" key="2">
    <source>
        <dbReference type="ARBA" id="ARBA00048655"/>
    </source>
</evidence>
<accession>A0A6A5YNP0</accession>
<dbReference type="Pfam" id="PF03881">
    <property type="entry name" value="Fructosamin_kin"/>
    <property type="match status" value="1"/>
</dbReference>
<dbReference type="GO" id="GO:0016301">
    <property type="term" value="F:kinase activity"/>
    <property type="evidence" value="ECO:0007669"/>
    <property type="project" value="UniProtKB-KW"/>
</dbReference>
<dbReference type="PANTHER" id="PTHR12149">
    <property type="entry name" value="FRUCTOSAMINE 3 KINASE-RELATED PROTEIN"/>
    <property type="match status" value="1"/>
</dbReference>
<dbReference type="InterPro" id="IPR016477">
    <property type="entry name" value="Fructo-/Ketosamine-3-kinase"/>
</dbReference>
<dbReference type="GO" id="GO:0102193">
    <property type="term" value="F:protein-ribulosamine 3-kinase activity"/>
    <property type="evidence" value="ECO:0007669"/>
    <property type="project" value="UniProtKB-EC"/>
</dbReference>
<reference evidence="4" key="1">
    <citation type="journal article" date="2020" name="Stud. Mycol.">
        <title>101 Dothideomycetes genomes: a test case for predicting lifestyles and emergence of pathogens.</title>
        <authorList>
            <person name="Haridas S."/>
            <person name="Albert R."/>
            <person name="Binder M."/>
            <person name="Bloem J."/>
            <person name="Labutti K."/>
            <person name="Salamov A."/>
            <person name="Andreopoulos B."/>
            <person name="Baker S."/>
            <person name="Barry K."/>
            <person name="Bills G."/>
            <person name="Bluhm B."/>
            <person name="Cannon C."/>
            <person name="Castanera R."/>
            <person name="Culley D."/>
            <person name="Daum C."/>
            <person name="Ezra D."/>
            <person name="Gonzalez J."/>
            <person name="Henrissat B."/>
            <person name="Kuo A."/>
            <person name="Liang C."/>
            <person name="Lipzen A."/>
            <person name="Lutzoni F."/>
            <person name="Magnuson J."/>
            <person name="Mondo S."/>
            <person name="Nolan M."/>
            <person name="Ohm R."/>
            <person name="Pangilinan J."/>
            <person name="Park H.-J."/>
            <person name="Ramirez L."/>
            <person name="Alfaro M."/>
            <person name="Sun H."/>
            <person name="Tritt A."/>
            <person name="Yoshinaga Y."/>
            <person name="Zwiers L.-H."/>
            <person name="Turgeon B."/>
            <person name="Goodwin S."/>
            <person name="Spatafora J."/>
            <person name="Crous P."/>
            <person name="Grigoriev I."/>
        </authorList>
    </citation>
    <scope>NUCLEOTIDE SEQUENCE</scope>
    <source>
        <strain evidence="4">CBS 627.86</strain>
    </source>
</reference>
<evidence type="ECO:0000313" key="4">
    <source>
        <dbReference type="EMBL" id="KAF2108600.1"/>
    </source>
</evidence>
<evidence type="ECO:0000313" key="5">
    <source>
        <dbReference type="Proteomes" id="UP000799770"/>
    </source>
</evidence>
<keyword evidence="5" id="KW-1185">Reference proteome</keyword>
<comment type="catalytic activity">
    <reaction evidence="2">
        <text>N(6)-D-ribulosyl-L-lysyl-[protein] + ATP = N(6)-(3-O-phospho-D-ribulosyl)-L-lysyl-[protein] + ADP + H(+)</text>
        <dbReference type="Rhea" id="RHEA:48432"/>
        <dbReference type="Rhea" id="RHEA-COMP:12103"/>
        <dbReference type="Rhea" id="RHEA-COMP:12104"/>
        <dbReference type="ChEBI" id="CHEBI:15378"/>
        <dbReference type="ChEBI" id="CHEBI:30616"/>
        <dbReference type="ChEBI" id="CHEBI:90418"/>
        <dbReference type="ChEBI" id="CHEBI:90420"/>
        <dbReference type="ChEBI" id="CHEBI:456216"/>
        <dbReference type="EC" id="2.7.1.172"/>
    </reaction>
    <physiologicalReaction direction="left-to-right" evidence="2">
        <dbReference type="Rhea" id="RHEA:48433"/>
    </physiologicalReaction>
</comment>
<proteinExistence type="predicted"/>
<name>A0A6A5YNP0_9PLEO</name>
<feature type="compositionally biased region" description="Basic and acidic residues" evidence="3">
    <location>
        <begin position="1"/>
        <end position="10"/>
    </location>
</feature>
<dbReference type="EC" id="2.7.1.172" evidence="1"/>
<dbReference type="PANTHER" id="PTHR12149:SF8">
    <property type="entry name" value="PROTEIN-RIBULOSAMINE 3-KINASE"/>
    <property type="match status" value="1"/>
</dbReference>
<dbReference type="EMBL" id="ML977346">
    <property type="protein sequence ID" value="KAF2108600.1"/>
    <property type="molecule type" value="Genomic_DNA"/>
</dbReference>
<dbReference type="SUPFAM" id="SSF56112">
    <property type="entry name" value="Protein kinase-like (PK-like)"/>
    <property type="match status" value="1"/>
</dbReference>
<gene>
    <name evidence="4" type="ORF">BDV96DRAFT_616184</name>
</gene>
<organism evidence="4 5">
    <name type="scientific">Lophiotrema nucula</name>
    <dbReference type="NCBI Taxonomy" id="690887"/>
    <lineage>
        <taxon>Eukaryota</taxon>
        <taxon>Fungi</taxon>
        <taxon>Dikarya</taxon>
        <taxon>Ascomycota</taxon>
        <taxon>Pezizomycotina</taxon>
        <taxon>Dothideomycetes</taxon>
        <taxon>Pleosporomycetidae</taxon>
        <taxon>Pleosporales</taxon>
        <taxon>Lophiotremataceae</taxon>
        <taxon>Lophiotrema</taxon>
    </lineage>
</organism>
<keyword evidence="4" id="KW-0418">Kinase</keyword>
<feature type="region of interest" description="Disordered" evidence="3">
    <location>
        <begin position="1"/>
        <end position="32"/>
    </location>
</feature>
<sequence>MSSLNDEVKEWAPPTESLGKVPQVTPGKSGEKDIEGDFPLDQVVIDQLPPNTIVHSCNRYGASAWTVTARIETTSPKGEPKFYFLKCAEDDQGKAMLEGEFYSMRELYKTSPNFVPQPHTWGKLNLVQLHQASVSPTGQFGFHINTCQGNLPQQTRWNASWMGYYTQLVKGAMQLNRERNGTWQNLEQVVDRLITHVVPQVLKPLEKESRTVKPCLIHGDLWDGNIGTDFETGEIYIFDASVHYAHSEMEIAMWRGRFNKVVSSKVYLKNYLARMGISEPTEQFEDRFRIYSVYHTLHESACHHGSSFRQECYENMNYLINKYAPFHTGESGLPEDLLHKFASMRKIRCSRMFRINSLKI</sequence>
<evidence type="ECO:0000256" key="1">
    <source>
        <dbReference type="ARBA" id="ARBA00011961"/>
    </source>
</evidence>
<dbReference type="Gene3D" id="3.90.1200.10">
    <property type="match status" value="1"/>
</dbReference>
<keyword evidence="4" id="KW-0808">Transferase</keyword>
<dbReference type="OrthoDB" id="5772781at2759"/>
<dbReference type="AlphaFoldDB" id="A0A6A5YNP0"/>
<dbReference type="Proteomes" id="UP000799770">
    <property type="component" value="Unassembled WGS sequence"/>
</dbReference>